<comment type="caution">
    <text evidence="2">The sequence shown here is derived from an EMBL/GenBank/DDBJ whole genome shotgun (WGS) entry which is preliminary data.</text>
</comment>
<dbReference type="Gene3D" id="2.120.10.80">
    <property type="entry name" value="Kelch-type beta propeller"/>
    <property type="match status" value="1"/>
</dbReference>
<dbReference type="Proteomes" id="UP000321192">
    <property type="component" value="Unassembled WGS sequence"/>
</dbReference>
<proteinExistence type="predicted"/>
<dbReference type="AlphaFoldDB" id="A0A5C7SZL1"/>
<dbReference type="EMBL" id="SSFD01000073">
    <property type="protein sequence ID" value="TXH88131.1"/>
    <property type="molecule type" value="Genomic_DNA"/>
</dbReference>
<reference evidence="2 3" key="1">
    <citation type="submission" date="2018-09" db="EMBL/GenBank/DDBJ databases">
        <title>Metagenome Assembled Genomes from an Advanced Water Purification Facility.</title>
        <authorList>
            <person name="Stamps B.W."/>
            <person name="Spear J.R."/>
        </authorList>
    </citation>
    <scope>NUCLEOTIDE SEQUENCE [LARGE SCALE GENOMIC DNA]</scope>
    <source>
        <strain evidence="2">Bin_27_1</strain>
    </source>
</reference>
<evidence type="ECO:0000313" key="2">
    <source>
        <dbReference type="EMBL" id="TXH88131.1"/>
    </source>
</evidence>
<protein>
    <submittedName>
        <fullName evidence="2">Uncharacterized protein</fullName>
    </submittedName>
</protein>
<evidence type="ECO:0000256" key="1">
    <source>
        <dbReference type="SAM" id="MobiDB-lite"/>
    </source>
</evidence>
<feature type="region of interest" description="Disordered" evidence="1">
    <location>
        <begin position="424"/>
        <end position="461"/>
    </location>
</feature>
<dbReference type="RefSeq" id="WP_276657437.1">
    <property type="nucleotide sequence ID" value="NZ_SSFD01000073.1"/>
</dbReference>
<sequence>MTDDAMGLLARLDSLGDFVVGARSAANRLTLRIDYRGDAALARTRWPALVLRGGVGGGEGDLVRSAAQLRRWTCQAPAGWVAQWRLPPQRPERCELWLLRRGEVLLRPGDALEVVLSGAVSDAQPGLAALALGLQASGDAAATAAIALRLAKRASAAGVLDFACVPDQAAVNLPGDVVELRWRTCGLAGLSLLRDGLCIAEGVPDEGGRRVVVGVADAEFVLRGWDGAGERHEARLRVRALRPGWQRWPCVLATREGRRLAMPALADTSAQAVPLRLFGIAGGKLYASVALPGVGGSRVLLCRTHHALGPWEPVGAQGVTEGATAVATEGAGPFVAFPPGCERLPGALFRGRLWLFGGMSGTEGRCGNRVWSLDVGAREPRWRDHGEASWCARRAHGVAVFEDRLWVFGGIDSAGAPLDDAWAATQKPAEDEKPAENAAGPALDWKEQPAGGPCERPRGAAQPAVHGGRVWLFGRTGSKRAAEEGCEPGRESDQERSECFDLWSFDGQRWERSFLLGDLIDGRVLAAALASDGCSLHVFAWLDRCGEPDGGDAERVEAIALRLVDAPAKRWAVLPCGDLQRLVPAEIEDFQVQALRAGALVVHLHPAENECAADRALRLYFPA</sequence>
<gene>
    <name evidence="2" type="ORF">E6Q80_05530</name>
</gene>
<dbReference type="InterPro" id="IPR015915">
    <property type="entry name" value="Kelch-typ_b-propeller"/>
</dbReference>
<dbReference type="SUPFAM" id="SSF117281">
    <property type="entry name" value="Kelch motif"/>
    <property type="match status" value="1"/>
</dbReference>
<organism evidence="2 3">
    <name type="scientific">Thauera aminoaromatica</name>
    <dbReference type="NCBI Taxonomy" id="164330"/>
    <lineage>
        <taxon>Bacteria</taxon>
        <taxon>Pseudomonadati</taxon>
        <taxon>Pseudomonadota</taxon>
        <taxon>Betaproteobacteria</taxon>
        <taxon>Rhodocyclales</taxon>
        <taxon>Zoogloeaceae</taxon>
        <taxon>Thauera</taxon>
    </lineage>
</organism>
<name>A0A5C7SZL1_THASP</name>
<accession>A0A5C7SZL1</accession>
<evidence type="ECO:0000313" key="3">
    <source>
        <dbReference type="Proteomes" id="UP000321192"/>
    </source>
</evidence>